<dbReference type="InterPro" id="IPR016181">
    <property type="entry name" value="Acyl_CoA_acyltransferase"/>
</dbReference>
<feature type="domain" description="N-acetyltransferase" evidence="1">
    <location>
        <begin position="1"/>
        <end position="94"/>
    </location>
</feature>
<organism evidence="3 4">
    <name type="scientific">Psychrilyobacter piezotolerans</name>
    <dbReference type="NCBI Taxonomy" id="2293438"/>
    <lineage>
        <taxon>Bacteria</taxon>
        <taxon>Fusobacteriati</taxon>
        <taxon>Fusobacteriota</taxon>
        <taxon>Fusobacteriia</taxon>
        <taxon>Fusobacteriales</taxon>
        <taxon>Fusobacteriaceae</taxon>
        <taxon>Psychrilyobacter</taxon>
    </lineage>
</organism>
<feature type="domain" description="N-acetyltransferase" evidence="2">
    <location>
        <begin position="7"/>
        <end position="93"/>
    </location>
</feature>
<reference evidence="3 4" key="1">
    <citation type="submission" date="2018-08" db="EMBL/GenBank/DDBJ databases">
        <title>Draft genome sequence of Psychrilyobacter sp. strain SD5 isolated from Black Sea water.</title>
        <authorList>
            <person name="Yadav S."/>
            <person name="Villanueva L."/>
            <person name="Damste J.S.S."/>
        </authorList>
    </citation>
    <scope>NUCLEOTIDE SEQUENCE [LARGE SCALE GENOMIC DNA]</scope>
    <source>
        <strain evidence="3 4">SD5</strain>
    </source>
</reference>
<dbReference type="PANTHER" id="PTHR31435">
    <property type="entry name" value="PROTEIN NATD1"/>
    <property type="match status" value="1"/>
</dbReference>
<dbReference type="InterPro" id="IPR000182">
    <property type="entry name" value="GNAT_dom"/>
</dbReference>
<dbReference type="CDD" id="cd04301">
    <property type="entry name" value="NAT_SF"/>
    <property type="match status" value="1"/>
</dbReference>
<dbReference type="Pfam" id="PF14542">
    <property type="entry name" value="Acetyltransf_CG"/>
    <property type="match status" value="1"/>
</dbReference>
<dbReference type="RefSeq" id="WP_114642936.1">
    <property type="nucleotide sequence ID" value="NZ_JAACIO010000021.1"/>
</dbReference>
<dbReference type="InterPro" id="IPR031165">
    <property type="entry name" value="GNAT_YJDJ"/>
</dbReference>
<evidence type="ECO:0000313" key="4">
    <source>
        <dbReference type="Proteomes" id="UP000263486"/>
    </source>
</evidence>
<comment type="caution">
    <text evidence="3">The sequence shown here is derived from an EMBL/GenBank/DDBJ whole genome shotgun (WGS) entry which is preliminary data.</text>
</comment>
<evidence type="ECO:0000259" key="1">
    <source>
        <dbReference type="PROSITE" id="PS51186"/>
    </source>
</evidence>
<keyword evidence="4" id="KW-1185">Reference proteome</keyword>
<dbReference type="InterPro" id="IPR045057">
    <property type="entry name" value="Gcn5-rel_NAT"/>
</dbReference>
<proteinExistence type="predicted"/>
<evidence type="ECO:0000313" key="3">
    <source>
        <dbReference type="EMBL" id="REI40394.1"/>
    </source>
</evidence>
<dbReference type="PANTHER" id="PTHR31435:SF10">
    <property type="entry name" value="BSR4717 PROTEIN"/>
    <property type="match status" value="1"/>
</dbReference>
<protein>
    <submittedName>
        <fullName evidence="3">GNAT family N-acetyltransferase</fullName>
    </submittedName>
</protein>
<dbReference type="EMBL" id="QUAJ01000020">
    <property type="protein sequence ID" value="REI40394.1"/>
    <property type="molecule type" value="Genomic_DNA"/>
</dbReference>
<dbReference type="PROSITE" id="PS51186">
    <property type="entry name" value="GNAT"/>
    <property type="match status" value="1"/>
</dbReference>
<accession>A0ABX9KG54</accession>
<sequence length="94" mass="11032">MEEIKIIHSLDKGKFLAMDGEVKVGSLGYELKDRVIYINSTYVDPEYRNRFLGKRLLDQCISYAREEKFKISPVCSYVVKIFKKTDKYDDVKVI</sequence>
<gene>
    <name evidence="3" type="ORF">DYH56_11075</name>
</gene>
<dbReference type="PROSITE" id="PS51729">
    <property type="entry name" value="GNAT_YJDJ"/>
    <property type="match status" value="1"/>
</dbReference>
<evidence type="ECO:0000259" key="2">
    <source>
        <dbReference type="PROSITE" id="PS51729"/>
    </source>
</evidence>
<dbReference type="SUPFAM" id="SSF55729">
    <property type="entry name" value="Acyl-CoA N-acyltransferases (Nat)"/>
    <property type="match status" value="1"/>
</dbReference>
<name>A0ABX9KG54_9FUSO</name>
<dbReference type="Proteomes" id="UP000263486">
    <property type="component" value="Unassembled WGS sequence"/>
</dbReference>
<dbReference type="Gene3D" id="3.40.630.30">
    <property type="match status" value="1"/>
</dbReference>